<gene>
    <name evidence="2" type="ORF">PsYK624_143350</name>
</gene>
<dbReference type="InterPro" id="IPR014752">
    <property type="entry name" value="Arrestin-like_C"/>
</dbReference>
<evidence type="ECO:0008006" key="4">
    <source>
        <dbReference type="Google" id="ProtNLM"/>
    </source>
</evidence>
<protein>
    <recommendedName>
        <fullName evidence="4">Arrestin-like N-terminal domain-containing protein</fullName>
    </recommendedName>
</protein>
<feature type="compositionally biased region" description="Low complexity" evidence="1">
    <location>
        <begin position="8"/>
        <end position="18"/>
    </location>
</feature>
<dbReference type="Gene3D" id="2.60.40.640">
    <property type="match status" value="1"/>
</dbReference>
<evidence type="ECO:0000313" key="3">
    <source>
        <dbReference type="Proteomes" id="UP000703269"/>
    </source>
</evidence>
<reference evidence="2 3" key="1">
    <citation type="submission" date="2021-08" db="EMBL/GenBank/DDBJ databases">
        <title>Draft Genome Sequence of Phanerochaete sordida strain YK-624.</title>
        <authorList>
            <person name="Mori T."/>
            <person name="Dohra H."/>
            <person name="Suzuki T."/>
            <person name="Kawagishi H."/>
            <person name="Hirai H."/>
        </authorList>
    </citation>
    <scope>NUCLEOTIDE SEQUENCE [LARGE SCALE GENOMIC DNA]</scope>
    <source>
        <strain evidence="2 3">YK-624</strain>
    </source>
</reference>
<keyword evidence="3" id="KW-1185">Reference proteome</keyword>
<comment type="caution">
    <text evidence="2">The sequence shown here is derived from an EMBL/GenBank/DDBJ whole genome shotgun (WGS) entry which is preliminary data.</text>
</comment>
<accession>A0A9P3LK45</accession>
<feature type="region of interest" description="Disordered" evidence="1">
    <location>
        <begin position="1"/>
        <end position="28"/>
    </location>
</feature>
<dbReference type="OrthoDB" id="3261578at2759"/>
<evidence type="ECO:0000313" key="2">
    <source>
        <dbReference type="EMBL" id="GJE98113.1"/>
    </source>
</evidence>
<organism evidence="2 3">
    <name type="scientific">Phanerochaete sordida</name>
    <dbReference type="NCBI Taxonomy" id="48140"/>
    <lineage>
        <taxon>Eukaryota</taxon>
        <taxon>Fungi</taxon>
        <taxon>Dikarya</taxon>
        <taxon>Basidiomycota</taxon>
        <taxon>Agaricomycotina</taxon>
        <taxon>Agaricomycetes</taxon>
        <taxon>Polyporales</taxon>
        <taxon>Phanerochaetaceae</taxon>
        <taxon>Phanerochaete</taxon>
    </lineage>
</organism>
<dbReference type="Proteomes" id="UP000703269">
    <property type="component" value="Unassembled WGS sequence"/>
</dbReference>
<name>A0A9P3LK45_9APHY</name>
<evidence type="ECO:0000256" key="1">
    <source>
        <dbReference type="SAM" id="MobiDB-lite"/>
    </source>
</evidence>
<proteinExistence type="predicted"/>
<dbReference type="AlphaFoldDB" id="A0A9P3LK45"/>
<sequence>MNNYTEVAHPSAPSAPHPELAHGAPTTHSFPLADKHGRVWATLNLTCLERPEFGSKHLPYVLEGEKLTGSLDLDLAEETRIKSVKVSLIGEQPTNLDLEPEQFVKVTQVLWPADGSDGASSHSSVSDVEHHKLKGTFHWPFELALPVTAEFTGHDGKKETRPLPSSSHAADKKVHVDYRIEAKIHHGSLLHFTDDIIDSNIIYFAGTPQE</sequence>
<dbReference type="EMBL" id="BPQB01000082">
    <property type="protein sequence ID" value="GJE98113.1"/>
    <property type="molecule type" value="Genomic_DNA"/>
</dbReference>